<dbReference type="SUPFAM" id="SSF51735">
    <property type="entry name" value="NAD(P)-binding Rossmann-fold domains"/>
    <property type="match status" value="1"/>
</dbReference>
<name>A0A381VKK9_9ZZZZ</name>
<evidence type="ECO:0000256" key="1">
    <source>
        <dbReference type="ARBA" id="ARBA00006484"/>
    </source>
</evidence>
<dbReference type="CDD" id="cd05233">
    <property type="entry name" value="SDR_c"/>
    <property type="match status" value="1"/>
</dbReference>
<sequence length="249" mass="26793">MPIRLDNKTAVVTGASHGIGRQIARTLATHGANVWAWDILESELKNVNSSDFPHTISTRQVDVTNAGQIQSTVKEIGDVDIFVHSAGGVRGQVGRPVDDVTHEQFDEIFKVNVDGVFLITQAILPTMKRKKWGRIVTISSGAGLGVSLTGIQAYASAKAAQIGLVRQLGHELGEFGITVNSVAPGFIRSNPSTEKQWHAMGPEKQRQLLNNHSIKRPGQPEDIANAVLFFASDLASWITGQTLSVNGGK</sequence>
<dbReference type="PANTHER" id="PTHR42760">
    <property type="entry name" value="SHORT-CHAIN DEHYDROGENASES/REDUCTASES FAMILY MEMBER"/>
    <property type="match status" value="1"/>
</dbReference>
<dbReference type="GO" id="GO:0016616">
    <property type="term" value="F:oxidoreductase activity, acting on the CH-OH group of donors, NAD or NADP as acceptor"/>
    <property type="evidence" value="ECO:0007669"/>
    <property type="project" value="TreeGrafter"/>
</dbReference>
<dbReference type="PANTHER" id="PTHR42760:SF133">
    <property type="entry name" value="3-OXOACYL-[ACYL-CARRIER-PROTEIN] REDUCTASE"/>
    <property type="match status" value="1"/>
</dbReference>
<evidence type="ECO:0000256" key="2">
    <source>
        <dbReference type="ARBA" id="ARBA00023002"/>
    </source>
</evidence>
<keyword evidence="2" id="KW-0560">Oxidoreductase</keyword>
<gene>
    <name evidence="3" type="ORF">METZ01_LOCUS93152</name>
</gene>
<dbReference type="EMBL" id="UINC01008967">
    <property type="protein sequence ID" value="SVA40298.1"/>
    <property type="molecule type" value="Genomic_DNA"/>
</dbReference>
<dbReference type="AlphaFoldDB" id="A0A381VKK9"/>
<comment type="similarity">
    <text evidence="1">Belongs to the short-chain dehydrogenases/reductases (SDR) family.</text>
</comment>
<dbReference type="FunFam" id="3.40.50.720:FF:000084">
    <property type="entry name" value="Short-chain dehydrogenase reductase"/>
    <property type="match status" value="1"/>
</dbReference>
<protein>
    <submittedName>
        <fullName evidence="3">Uncharacterized protein</fullName>
    </submittedName>
</protein>
<dbReference type="InterPro" id="IPR002347">
    <property type="entry name" value="SDR_fam"/>
</dbReference>
<dbReference type="PRINTS" id="PR00080">
    <property type="entry name" value="SDRFAMILY"/>
</dbReference>
<dbReference type="Pfam" id="PF13561">
    <property type="entry name" value="adh_short_C2"/>
    <property type="match status" value="1"/>
</dbReference>
<dbReference type="PRINTS" id="PR00081">
    <property type="entry name" value="GDHRDH"/>
</dbReference>
<accession>A0A381VKK9</accession>
<organism evidence="3">
    <name type="scientific">marine metagenome</name>
    <dbReference type="NCBI Taxonomy" id="408172"/>
    <lineage>
        <taxon>unclassified sequences</taxon>
        <taxon>metagenomes</taxon>
        <taxon>ecological metagenomes</taxon>
    </lineage>
</organism>
<dbReference type="Gene3D" id="3.40.50.720">
    <property type="entry name" value="NAD(P)-binding Rossmann-like Domain"/>
    <property type="match status" value="1"/>
</dbReference>
<evidence type="ECO:0000313" key="3">
    <source>
        <dbReference type="EMBL" id="SVA40298.1"/>
    </source>
</evidence>
<dbReference type="InterPro" id="IPR036291">
    <property type="entry name" value="NAD(P)-bd_dom_sf"/>
</dbReference>
<proteinExistence type="inferred from homology"/>
<reference evidence="3" key="1">
    <citation type="submission" date="2018-05" db="EMBL/GenBank/DDBJ databases">
        <authorList>
            <person name="Lanie J.A."/>
            <person name="Ng W.-L."/>
            <person name="Kazmierczak K.M."/>
            <person name="Andrzejewski T.M."/>
            <person name="Davidsen T.M."/>
            <person name="Wayne K.J."/>
            <person name="Tettelin H."/>
            <person name="Glass J.I."/>
            <person name="Rusch D."/>
            <person name="Podicherti R."/>
            <person name="Tsui H.-C.T."/>
            <person name="Winkler M.E."/>
        </authorList>
    </citation>
    <scope>NUCLEOTIDE SEQUENCE</scope>
</reference>